<feature type="compositionally biased region" description="Low complexity" evidence="1">
    <location>
        <begin position="38"/>
        <end position="50"/>
    </location>
</feature>
<feature type="region of interest" description="Disordered" evidence="1">
    <location>
        <begin position="1"/>
        <end position="50"/>
    </location>
</feature>
<evidence type="ECO:0000313" key="2">
    <source>
        <dbReference type="EMBL" id="GGU91586.1"/>
    </source>
</evidence>
<dbReference type="EMBL" id="BMUB01000013">
    <property type="protein sequence ID" value="GGU91586.1"/>
    <property type="molecule type" value="Genomic_DNA"/>
</dbReference>
<organism evidence="2 3">
    <name type="scientific">Kitasatospora aureofaciens</name>
    <name type="common">Streptomyces aureofaciens</name>
    <dbReference type="NCBI Taxonomy" id="1894"/>
    <lineage>
        <taxon>Bacteria</taxon>
        <taxon>Bacillati</taxon>
        <taxon>Actinomycetota</taxon>
        <taxon>Actinomycetes</taxon>
        <taxon>Kitasatosporales</taxon>
        <taxon>Streptomycetaceae</taxon>
        <taxon>Kitasatospora</taxon>
    </lineage>
</organism>
<comment type="caution">
    <text evidence="2">The sequence shown here is derived from an EMBL/GenBank/DDBJ whole genome shotgun (WGS) entry which is preliminary data.</text>
</comment>
<accession>A0A8H9HVF1</accession>
<dbReference type="Proteomes" id="UP000610124">
    <property type="component" value="Unassembled WGS sequence"/>
</dbReference>
<proteinExistence type="predicted"/>
<evidence type="ECO:0000256" key="1">
    <source>
        <dbReference type="SAM" id="MobiDB-lite"/>
    </source>
</evidence>
<dbReference type="AlphaFoldDB" id="A0A8H9HVF1"/>
<name>A0A8H9HVF1_KITAU</name>
<gene>
    <name evidence="2" type="ORF">GCM10010502_51280</name>
</gene>
<reference evidence="2" key="1">
    <citation type="journal article" date="2014" name="Int. J. Syst. Evol. Microbiol.">
        <title>Complete genome sequence of Corynebacterium casei LMG S-19264T (=DSM 44701T), isolated from a smear-ripened cheese.</title>
        <authorList>
            <consortium name="US DOE Joint Genome Institute (JGI-PGF)"/>
            <person name="Walter F."/>
            <person name="Albersmeier A."/>
            <person name="Kalinowski J."/>
            <person name="Ruckert C."/>
        </authorList>
    </citation>
    <scope>NUCLEOTIDE SEQUENCE</scope>
    <source>
        <strain evidence="2">JCM 4434</strain>
    </source>
</reference>
<evidence type="ECO:0000313" key="3">
    <source>
        <dbReference type="Proteomes" id="UP000610124"/>
    </source>
</evidence>
<sequence length="50" mass="4851">MDASGQLRGRGDGTAEDPVAAGESGRRRNGTVPERGDSPAAVAGAAGSVL</sequence>
<reference evidence="2" key="2">
    <citation type="submission" date="2020-09" db="EMBL/GenBank/DDBJ databases">
        <authorList>
            <person name="Sun Q."/>
            <person name="Ohkuma M."/>
        </authorList>
    </citation>
    <scope>NUCLEOTIDE SEQUENCE</scope>
    <source>
        <strain evidence="2">JCM 4434</strain>
    </source>
</reference>
<protein>
    <submittedName>
        <fullName evidence="2">Uncharacterized protein</fullName>
    </submittedName>
</protein>